<dbReference type="SUPFAM" id="SSF51182">
    <property type="entry name" value="RmlC-like cupins"/>
    <property type="match status" value="1"/>
</dbReference>
<feature type="domain" description="HTH cro/C1-type" evidence="2">
    <location>
        <begin position="13"/>
        <end position="67"/>
    </location>
</feature>
<dbReference type="InterPro" id="IPR010982">
    <property type="entry name" value="Lambda_DNA-bd_dom_sf"/>
</dbReference>
<evidence type="ECO:0000259" key="2">
    <source>
        <dbReference type="PROSITE" id="PS50943"/>
    </source>
</evidence>
<protein>
    <submittedName>
        <fullName evidence="3">Transcriptional regulator with XRE-family HTH domain</fullName>
    </submittedName>
</protein>
<dbReference type="PANTHER" id="PTHR46797">
    <property type="entry name" value="HTH-TYPE TRANSCRIPTIONAL REGULATOR"/>
    <property type="match status" value="1"/>
</dbReference>
<evidence type="ECO:0000313" key="3">
    <source>
        <dbReference type="EMBL" id="MFK4444221.1"/>
    </source>
</evidence>
<gene>
    <name evidence="3" type="ORF">ABH943_004243</name>
</gene>
<dbReference type="Gene3D" id="2.60.120.10">
    <property type="entry name" value="Jelly Rolls"/>
    <property type="match status" value="1"/>
</dbReference>
<evidence type="ECO:0000313" key="4">
    <source>
        <dbReference type="Proteomes" id="UP001620514"/>
    </source>
</evidence>
<dbReference type="EMBL" id="JBIYDN010000013">
    <property type="protein sequence ID" value="MFK4444221.1"/>
    <property type="molecule type" value="Genomic_DNA"/>
</dbReference>
<evidence type="ECO:0000256" key="1">
    <source>
        <dbReference type="ARBA" id="ARBA00023125"/>
    </source>
</evidence>
<dbReference type="Pfam" id="PF01381">
    <property type="entry name" value="HTH_3"/>
    <property type="match status" value="1"/>
</dbReference>
<keyword evidence="4" id="KW-1185">Reference proteome</keyword>
<proteinExistence type="predicted"/>
<comment type="caution">
    <text evidence="3">The sequence shown here is derived from an EMBL/GenBank/DDBJ whole genome shotgun (WGS) entry which is preliminary data.</text>
</comment>
<accession>A0ABW8MP58</accession>
<dbReference type="RefSeq" id="WP_404609439.1">
    <property type="nucleotide sequence ID" value="NZ_JBIYDN010000013.1"/>
</dbReference>
<dbReference type="InterPro" id="IPR014710">
    <property type="entry name" value="RmlC-like_jellyroll"/>
</dbReference>
<dbReference type="SUPFAM" id="SSF47413">
    <property type="entry name" value="lambda repressor-like DNA-binding domains"/>
    <property type="match status" value="1"/>
</dbReference>
<dbReference type="InterPro" id="IPR011051">
    <property type="entry name" value="RmlC_Cupin_sf"/>
</dbReference>
<organism evidence="3 4">
    <name type="scientific">Caballeronia udeis</name>
    <dbReference type="NCBI Taxonomy" id="1232866"/>
    <lineage>
        <taxon>Bacteria</taxon>
        <taxon>Pseudomonadati</taxon>
        <taxon>Pseudomonadota</taxon>
        <taxon>Betaproteobacteria</taxon>
        <taxon>Burkholderiales</taxon>
        <taxon>Burkholderiaceae</taxon>
        <taxon>Caballeronia</taxon>
    </lineage>
</organism>
<dbReference type="SMART" id="SM00530">
    <property type="entry name" value="HTH_XRE"/>
    <property type="match status" value="1"/>
</dbReference>
<dbReference type="InterPro" id="IPR050807">
    <property type="entry name" value="TransReg_Diox_bact_type"/>
</dbReference>
<name>A0ABW8MP58_9BURK</name>
<dbReference type="Gene3D" id="1.10.260.40">
    <property type="entry name" value="lambda repressor-like DNA-binding domains"/>
    <property type="match status" value="1"/>
</dbReference>
<dbReference type="CDD" id="cd00093">
    <property type="entry name" value="HTH_XRE"/>
    <property type="match status" value="1"/>
</dbReference>
<keyword evidence="1" id="KW-0238">DNA-binding</keyword>
<reference evidence="3 4" key="2">
    <citation type="submission" date="2024-11" db="EMBL/GenBank/DDBJ databases">
        <title>Using genomics to understand microbial adaptation to soil warming.</title>
        <authorList>
            <person name="Deangelis K.M. PhD."/>
        </authorList>
    </citation>
    <scope>NUCLEOTIDE SEQUENCE [LARGE SCALE GENOMIC DNA]</scope>
    <source>
        <strain evidence="3 4">GAS97</strain>
    </source>
</reference>
<dbReference type="InterPro" id="IPR001387">
    <property type="entry name" value="Cro/C1-type_HTH"/>
</dbReference>
<dbReference type="Proteomes" id="UP001620514">
    <property type="component" value="Unassembled WGS sequence"/>
</dbReference>
<reference evidence="3 4" key="1">
    <citation type="submission" date="2024-10" db="EMBL/GenBank/DDBJ databases">
        <authorList>
            <person name="Deangelis K."/>
            <person name="Huntemann M."/>
            <person name="Clum A."/>
            <person name="Wang J."/>
            <person name="Palaniappan K."/>
            <person name="Ritter S."/>
            <person name="Chen I.-M."/>
            <person name="Stamatis D."/>
            <person name="Reddy T."/>
            <person name="O'Malley R."/>
            <person name="Daum C."/>
            <person name="Ng V."/>
            <person name="Ivanova N."/>
            <person name="Kyrpides N."/>
            <person name="Woyke T."/>
        </authorList>
    </citation>
    <scope>NUCLEOTIDE SEQUENCE [LARGE SCALE GENOMIC DNA]</scope>
    <source>
        <strain evidence="3 4">GAS97</strain>
    </source>
</reference>
<dbReference type="PANTHER" id="PTHR46797:SF1">
    <property type="entry name" value="METHYLPHOSPHONATE SYNTHASE"/>
    <property type="match status" value="1"/>
</dbReference>
<sequence length="185" mass="20204">MSENHVVQIGQNVRRLREQRGMNINELGDNAGLSRQMVALIERGESNPSVATIARIAQALGVDLATLVEVPSGPEARLIEAETYRMLWHDDSGNTGKLIAASSIANKSVEMWVWELAANTTYHATGEMAEEFLFVVKGSVNLNWGEAETIHVLAGNSAKMPLRQPYSVTASKQGQARFLLVYVPG</sequence>
<dbReference type="PROSITE" id="PS50943">
    <property type="entry name" value="HTH_CROC1"/>
    <property type="match status" value="1"/>
</dbReference>